<dbReference type="AlphaFoldDB" id="A0A210Q0L7"/>
<feature type="domain" description="TLC" evidence="7">
    <location>
        <begin position="36"/>
        <end position="254"/>
    </location>
</feature>
<dbReference type="PANTHER" id="PTHR13439">
    <property type="entry name" value="CT120 PROTEIN"/>
    <property type="match status" value="1"/>
</dbReference>
<dbReference type="InterPro" id="IPR006634">
    <property type="entry name" value="TLC-dom"/>
</dbReference>
<feature type="transmembrane region" description="Helical" evidence="6">
    <location>
        <begin position="179"/>
        <end position="205"/>
    </location>
</feature>
<dbReference type="OrthoDB" id="10266980at2759"/>
<evidence type="ECO:0000256" key="6">
    <source>
        <dbReference type="SAM" id="Phobius"/>
    </source>
</evidence>
<proteinExistence type="predicted"/>
<evidence type="ECO:0000313" key="9">
    <source>
        <dbReference type="Proteomes" id="UP000242188"/>
    </source>
</evidence>
<feature type="transmembrane region" description="Helical" evidence="6">
    <location>
        <begin position="150"/>
        <end position="167"/>
    </location>
</feature>
<accession>A0A210Q0L7</accession>
<keyword evidence="3 6" id="KW-1133">Transmembrane helix</keyword>
<sequence>MEEMLLLFCGASFYSSSFFITKQTLLCLFRKKLTDADVVAISEKIVNGIHGVVAVIIGAIISSQCKDDILYSSYWLTNAFTWFGMPYFIYDLVVMYLGHLLIFPAIQKQSFVDRIQHFVLHNKLLTLHHVMLPIIFTPVILIFRRGLGDFFVGVFFQVELTLPFIAARNIMVQLQLKDTVLYVVVGIAMIIAFFVSRILVFPYLYWRYAIYKNITPWLVPFSIPHKCTAGCAFILCLQLYWMSKMLKGAVKLFHKLMLGKRPTAEKISCNGFASKMS</sequence>
<dbReference type="GO" id="GO:0055088">
    <property type="term" value="P:lipid homeostasis"/>
    <property type="evidence" value="ECO:0007669"/>
    <property type="project" value="TreeGrafter"/>
</dbReference>
<dbReference type="Proteomes" id="UP000242188">
    <property type="component" value="Unassembled WGS sequence"/>
</dbReference>
<feature type="transmembrane region" description="Helical" evidence="6">
    <location>
        <begin position="80"/>
        <end position="103"/>
    </location>
</feature>
<dbReference type="GO" id="GO:0005783">
    <property type="term" value="C:endoplasmic reticulum"/>
    <property type="evidence" value="ECO:0007669"/>
    <property type="project" value="TreeGrafter"/>
</dbReference>
<reference evidence="8 9" key="1">
    <citation type="journal article" date="2017" name="Nat. Ecol. Evol.">
        <title>Scallop genome provides insights into evolution of bilaterian karyotype and development.</title>
        <authorList>
            <person name="Wang S."/>
            <person name="Zhang J."/>
            <person name="Jiao W."/>
            <person name="Li J."/>
            <person name="Xun X."/>
            <person name="Sun Y."/>
            <person name="Guo X."/>
            <person name="Huan P."/>
            <person name="Dong B."/>
            <person name="Zhang L."/>
            <person name="Hu X."/>
            <person name="Sun X."/>
            <person name="Wang J."/>
            <person name="Zhao C."/>
            <person name="Wang Y."/>
            <person name="Wang D."/>
            <person name="Huang X."/>
            <person name="Wang R."/>
            <person name="Lv J."/>
            <person name="Li Y."/>
            <person name="Zhang Z."/>
            <person name="Liu B."/>
            <person name="Lu W."/>
            <person name="Hui Y."/>
            <person name="Liang J."/>
            <person name="Zhou Z."/>
            <person name="Hou R."/>
            <person name="Li X."/>
            <person name="Liu Y."/>
            <person name="Li H."/>
            <person name="Ning X."/>
            <person name="Lin Y."/>
            <person name="Zhao L."/>
            <person name="Xing Q."/>
            <person name="Dou J."/>
            <person name="Li Y."/>
            <person name="Mao J."/>
            <person name="Guo H."/>
            <person name="Dou H."/>
            <person name="Li T."/>
            <person name="Mu C."/>
            <person name="Jiang W."/>
            <person name="Fu Q."/>
            <person name="Fu X."/>
            <person name="Miao Y."/>
            <person name="Liu J."/>
            <person name="Yu Q."/>
            <person name="Li R."/>
            <person name="Liao H."/>
            <person name="Li X."/>
            <person name="Kong Y."/>
            <person name="Jiang Z."/>
            <person name="Chourrout D."/>
            <person name="Li R."/>
            <person name="Bao Z."/>
        </authorList>
    </citation>
    <scope>NUCLEOTIDE SEQUENCE [LARGE SCALE GENOMIC DNA]</scope>
    <source>
        <strain evidence="8 9">PY_sf001</strain>
    </source>
</reference>
<dbReference type="PANTHER" id="PTHR13439:SF66">
    <property type="entry name" value="BCDNA.GH12326"/>
    <property type="match status" value="1"/>
</dbReference>
<evidence type="ECO:0000256" key="2">
    <source>
        <dbReference type="ARBA" id="ARBA00022692"/>
    </source>
</evidence>
<dbReference type="PROSITE" id="PS50922">
    <property type="entry name" value="TLC"/>
    <property type="match status" value="1"/>
</dbReference>
<protein>
    <submittedName>
        <fullName evidence="8">Protein FAM57A</fullName>
    </submittedName>
</protein>
<dbReference type="STRING" id="6573.A0A210Q0L7"/>
<name>A0A210Q0L7_MIZYE</name>
<feature type="transmembrane region" description="Helical" evidence="6">
    <location>
        <begin position="124"/>
        <end position="144"/>
    </location>
</feature>
<dbReference type="Pfam" id="PF03798">
    <property type="entry name" value="TRAM_LAG1_CLN8"/>
    <property type="match status" value="1"/>
</dbReference>
<dbReference type="EMBL" id="NEDP02005302">
    <property type="protein sequence ID" value="OWF42255.1"/>
    <property type="molecule type" value="Genomic_DNA"/>
</dbReference>
<evidence type="ECO:0000256" key="1">
    <source>
        <dbReference type="ARBA" id="ARBA00004141"/>
    </source>
</evidence>
<comment type="subcellular location">
    <subcellularLocation>
        <location evidence="1">Membrane</location>
        <topology evidence="1">Multi-pass membrane protein</topology>
    </subcellularLocation>
</comment>
<evidence type="ECO:0000313" key="8">
    <source>
        <dbReference type="EMBL" id="OWF42255.1"/>
    </source>
</evidence>
<keyword evidence="9" id="KW-1185">Reference proteome</keyword>
<dbReference type="GO" id="GO:0016020">
    <property type="term" value="C:membrane"/>
    <property type="evidence" value="ECO:0007669"/>
    <property type="project" value="UniProtKB-SubCell"/>
</dbReference>
<keyword evidence="4 5" id="KW-0472">Membrane</keyword>
<evidence type="ECO:0000256" key="4">
    <source>
        <dbReference type="ARBA" id="ARBA00023136"/>
    </source>
</evidence>
<evidence type="ECO:0000256" key="3">
    <source>
        <dbReference type="ARBA" id="ARBA00022989"/>
    </source>
</evidence>
<dbReference type="InterPro" id="IPR050846">
    <property type="entry name" value="TLCD"/>
</dbReference>
<keyword evidence="2 5" id="KW-0812">Transmembrane</keyword>
<feature type="transmembrane region" description="Helical" evidence="6">
    <location>
        <begin position="217"/>
        <end position="241"/>
    </location>
</feature>
<gene>
    <name evidence="8" type="ORF">KP79_PYT16430</name>
</gene>
<organism evidence="8 9">
    <name type="scientific">Mizuhopecten yessoensis</name>
    <name type="common">Japanese scallop</name>
    <name type="synonym">Patinopecten yessoensis</name>
    <dbReference type="NCBI Taxonomy" id="6573"/>
    <lineage>
        <taxon>Eukaryota</taxon>
        <taxon>Metazoa</taxon>
        <taxon>Spiralia</taxon>
        <taxon>Lophotrochozoa</taxon>
        <taxon>Mollusca</taxon>
        <taxon>Bivalvia</taxon>
        <taxon>Autobranchia</taxon>
        <taxon>Pteriomorphia</taxon>
        <taxon>Pectinida</taxon>
        <taxon>Pectinoidea</taxon>
        <taxon>Pectinidae</taxon>
        <taxon>Mizuhopecten</taxon>
    </lineage>
</organism>
<evidence type="ECO:0000256" key="5">
    <source>
        <dbReference type="PROSITE-ProRule" id="PRU00205"/>
    </source>
</evidence>
<evidence type="ECO:0000259" key="7">
    <source>
        <dbReference type="PROSITE" id="PS50922"/>
    </source>
</evidence>
<comment type="caution">
    <text evidence="8">The sequence shown here is derived from an EMBL/GenBank/DDBJ whole genome shotgun (WGS) entry which is preliminary data.</text>
</comment>
<dbReference type="SMART" id="SM00724">
    <property type="entry name" value="TLC"/>
    <property type="match status" value="1"/>
</dbReference>